<dbReference type="InterPro" id="IPR008207">
    <property type="entry name" value="Sig_transdc_His_kin_Hpt_dom"/>
</dbReference>
<dbReference type="EMBL" id="JAGGLB010000019">
    <property type="protein sequence ID" value="MBP1993541.1"/>
    <property type="molecule type" value="Genomic_DNA"/>
</dbReference>
<keyword evidence="2" id="KW-0597">Phosphoprotein</keyword>
<feature type="domain" description="GGDEF" evidence="5">
    <location>
        <begin position="317"/>
        <end position="450"/>
    </location>
</feature>
<evidence type="ECO:0000256" key="2">
    <source>
        <dbReference type="PROSITE-ProRule" id="PRU00169"/>
    </source>
</evidence>
<feature type="modified residue" description="4-aspartylphosphate" evidence="2">
    <location>
        <position position="520"/>
    </location>
</feature>
<evidence type="ECO:0000259" key="4">
    <source>
        <dbReference type="PROSITE" id="PS50110"/>
    </source>
</evidence>
<feature type="region of interest" description="Disordered" evidence="3">
    <location>
        <begin position="1"/>
        <end position="24"/>
    </location>
</feature>
<dbReference type="Pfam" id="PF00072">
    <property type="entry name" value="Response_reg"/>
    <property type="match status" value="2"/>
</dbReference>
<accession>A0ABS4J2R2</accession>
<dbReference type="PROSITE" id="PS50110">
    <property type="entry name" value="RESPONSE_REGULATORY"/>
    <property type="match status" value="2"/>
</dbReference>
<dbReference type="Gene3D" id="1.20.120.160">
    <property type="entry name" value="HPT domain"/>
    <property type="match status" value="1"/>
</dbReference>
<evidence type="ECO:0000259" key="5">
    <source>
        <dbReference type="PROSITE" id="PS50887"/>
    </source>
</evidence>
<dbReference type="SUPFAM" id="SSF47226">
    <property type="entry name" value="Histidine-containing phosphotransfer domain, HPT domain"/>
    <property type="match status" value="1"/>
</dbReference>
<proteinExistence type="predicted"/>
<dbReference type="Proteomes" id="UP001519287">
    <property type="component" value="Unassembled WGS sequence"/>
</dbReference>
<dbReference type="PANTHER" id="PTHR45138">
    <property type="entry name" value="REGULATORY COMPONENTS OF SENSORY TRANSDUCTION SYSTEM"/>
    <property type="match status" value="1"/>
</dbReference>
<dbReference type="InterPro" id="IPR043128">
    <property type="entry name" value="Rev_trsase/Diguanyl_cyclase"/>
</dbReference>
<dbReference type="PROSITE" id="PS50887">
    <property type="entry name" value="GGDEF"/>
    <property type="match status" value="1"/>
</dbReference>
<dbReference type="PROSITE" id="PS50894">
    <property type="entry name" value="HPT"/>
    <property type="match status" value="1"/>
</dbReference>
<feature type="modified residue" description="Phosphohistidine" evidence="1">
    <location>
        <position position="71"/>
    </location>
</feature>
<dbReference type="SMART" id="SM00267">
    <property type="entry name" value="GGDEF"/>
    <property type="match status" value="1"/>
</dbReference>
<dbReference type="InterPro" id="IPR000160">
    <property type="entry name" value="GGDEF_dom"/>
</dbReference>
<feature type="domain" description="Response regulatory" evidence="4">
    <location>
        <begin position="161"/>
        <end position="277"/>
    </location>
</feature>
<evidence type="ECO:0000256" key="3">
    <source>
        <dbReference type="SAM" id="MobiDB-lite"/>
    </source>
</evidence>
<comment type="caution">
    <text evidence="7">The sequence shown here is derived from an EMBL/GenBank/DDBJ whole genome shotgun (WGS) entry which is preliminary data.</text>
</comment>
<dbReference type="SUPFAM" id="SSF52172">
    <property type="entry name" value="CheY-like"/>
    <property type="match status" value="2"/>
</dbReference>
<feature type="modified residue" description="4-aspartylphosphate" evidence="2">
    <location>
        <position position="210"/>
    </location>
</feature>
<dbReference type="RefSeq" id="WP_209975428.1">
    <property type="nucleotide sequence ID" value="NZ_JAGGLB010000019.1"/>
</dbReference>
<sequence>MNRAKNGDLSSIDKDKDKEKDKEKENRILLQGKKMFIKEFQRQLDQLQLLIGRIEAKPAYKDLMEFYRNVHTMKGSAPIFGYIRIGKLAEELVMAWEWTQSMKEDELDTILPLSPVDESLARSKQAVHNMSMEYDISLIELEMDEQKEQSTSLMLGSMHCRLLIVDDDDVLRSYLQRRLQLDGCIVDDASDVETAKVMLHQQTYDLIMLDLLMHPLSGYELFEYLKEDPTLQWIPLIVLSGRNDLNDKVRCFHLGADDYVTKPFQYEELAARIYGLLKRTKNFEQLAFRDPLTGIFNRRYFDHQIRLEMQRFERYEAPLSLAFIDIDKFKTINDTYGHHVGDLVLQGLAHLLQTNIRNTDLLARFGGEEFVIVLPNSTEGQTIRTLQAILEHARKQPVAQSDGLTFSITFSAGVAEWQPGMPVQEWLSMADAAMYKAKQQGRNRVYGVQQTQAAAGTVEEYVPPAASIKKRLLVVDDDLILRSILISHLQHLPIQIVEASDGEEAYEILQKEHFDVCILDGMMPRMDGFTLLEKVRLEEELSKRDMRILILSGKKKEDDLVRGYQLGADDYMTKPFSLVELEMRVRRMLRL</sequence>
<dbReference type="SMART" id="SM00073">
    <property type="entry name" value="HPT"/>
    <property type="match status" value="1"/>
</dbReference>
<dbReference type="InterPro" id="IPR001789">
    <property type="entry name" value="Sig_transdc_resp-reg_receiver"/>
</dbReference>
<organism evidence="7 8">
    <name type="scientific">Paenibacillus eucommiae</name>
    <dbReference type="NCBI Taxonomy" id="1355755"/>
    <lineage>
        <taxon>Bacteria</taxon>
        <taxon>Bacillati</taxon>
        <taxon>Bacillota</taxon>
        <taxon>Bacilli</taxon>
        <taxon>Bacillales</taxon>
        <taxon>Paenibacillaceae</taxon>
        <taxon>Paenibacillus</taxon>
    </lineage>
</organism>
<dbReference type="InterPro" id="IPR036641">
    <property type="entry name" value="HPT_dom_sf"/>
</dbReference>
<feature type="domain" description="Response regulatory" evidence="4">
    <location>
        <begin position="471"/>
        <end position="589"/>
    </location>
</feature>
<dbReference type="CDD" id="cd17574">
    <property type="entry name" value="REC_OmpR"/>
    <property type="match status" value="1"/>
</dbReference>
<name>A0ABS4J2R2_9BACL</name>
<dbReference type="PANTHER" id="PTHR45138:SF9">
    <property type="entry name" value="DIGUANYLATE CYCLASE DGCM-RELATED"/>
    <property type="match status" value="1"/>
</dbReference>
<gene>
    <name evidence="7" type="ORF">J2Z66_005163</name>
</gene>
<evidence type="ECO:0000313" key="7">
    <source>
        <dbReference type="EMBL" id="MBP1993541.1"/>
    </source>
</evidence>
<dbReference type="Gene3D" id="3.40.50.2300">
    <property type="match status" value="2"/>
</dbReference>
<dbReference type="InterPro" id="IPR050469">
    <property type="entry name" value="Diguanylate_Cyclase"/>
</dbReference>
<dbReference type="InterPro" id="IPR011006">
    <property type="entry name" value="CheY-like_superfamily"/>
</dbReference>
<feature type="domain" description="HPt" evidence="6">
    <location>
        <begin position="25"/>
        <end position="134"/>
    </location>
</feature>
<protein>
    <submittedName>
        <fullName evidence="7">Diguanylate cyclase (GGDEF)-like protein</fullName>
    </submittedName>
</protein>
<dbReference type="SMART" id="SM00448">
    <property type="entry name" value="REC"/>
    <property type="match status" value="2"/>
</dbReference>
<dbReference type="Pfam" id="PF00990">
    <property type="entry name" value="GGDEF"/>
    <property type="match status" value="1"/>
</dbReference>
<dbReference type="Gene3D" id="3.30.70.270">
    <property type="match status" value="1"/>
</dbReference>
<dbReference type="Pfam" id="PF01627">
    <property type="entry name" value="Hpt"/>
    <property type="match status" value="1"/>
</dbReference>
<evidence type="ECO:0000259" key="6">
    <source>
        <dbReference type="PROSITE" id="PS50894"/>
    </source>
</evidence>
<dbReference type="InterPro" id="IPR029787">
    <property type="entry name" value="Nucleotide_cyclase"/>
</dbReference>
<dbReference type="CDD" id="cd00156">
    <property type="entry name" value="REC"/>
    <property type="match status" value="1"/>
</dbReference>
<keyword evidence="8" id="KW-1185">Reference proteome</keyword>
<evidence type="ECO:0000313" key="8">
    <source>
        <dbReference type="Proteomes" id="UP001519287"/>
    </source>
</evidence>
<evidence type="ECO:0000256" key="1">
    <source>
        <dbReference type="PROSITE-ProRule" id="PRU00110"/>
    </source>
</evidence>
<reference evidence="7 8" key="1">
    <citation type="submission" date="2021-03" db="EMBL/GenBank/DDBJ databases">
        <title>Genomic Encyclopedia of Type Strains, Phase IV (KMG-IV): sequencing the most valuable type-strain genomes for metagenomic binning, comparative biology and taxonomic classification.</title>
        <authorList>
            <person name="Goeker M."/>
        </authorList>
    </citation>
    <scope>NUCLEOTIDE SEQUENCE [LARGE SCALE GENOMIC DNA]</scope>
    <source>
        <strain evidence="7 8">DSM 26048</strain>
    </source>
</reference>
<dbReference type="NCBIfam" id="TIGR00254">
    <property type="entry name" value="GGDEF"/>
    <property type="match status" value="1"/>
</dbReference>
<dbReference type="SUPFAM" id="SSF55073">
    <property type="entry name" value="Nucleotide cyclase"/>
    <property type="match status" value="1"/>
</dbReference>
<feature type="compositionally biased region" description="Basic and acidic residues" evidence="3">
    <location>
        <begin position="11"/>
        <end position="24"/>
    </location>
</feature>
<dbReference type="CDD" id="cd01949">
    <property type="entry name" value="GGDEF"/>
    <property type="match status" value="1"/>
</dbReference>